<dbReference type="Gene3D" id="3.30.70.1290">
    <property type="entry name" value="Transposase IS200-like"/>
    <property type="match status" value="1"/>
</dbReference>
<dbReference type="AlphaFoldDB" id="A9G791"/>
<dbReference type="InterPro" id="IPR002686">
    <property type="entry name" value="Transposase_17"/>
</dbReference>
<dbReference type="InterPro" id="IPR036515">
    <property type="entry name" value="Transposase_17_sf"/>
</dbReference>
<proteinExistence type="predicted"/>
<reference evidence="2 3" key="1">
    <citation type="journal article" date="2007" name="Nat. Biotechnol.">
        <title>Complete genome sequence of the myxobacterium Sorangium cellulosum.</title>
        <authorList>
            <person name="Schneiker S."/>
            <person name="Perlova O."/>
            <person name="Kaiser O."/>
            <person name="Gerth K."/>
            <person name="Alici A."/>
            <person name="Altmeyer M.O."/>
            <person name="Bartels D."/>
            <person name="Bekel T."/>
            <person name="Beyer S."/>
            <person name="Bode E."/>
            <person name="Bode H.B."/>
            <person name="Bolten C.J."/>
            <person name="Choudhuri J.V."/>
            <person name="Doss S."/>
            <person name="Elnakady Y.A."/>
            <person name="Frank B."/>
            <person name="Gaigalat L."/>
            <person name="Goesmann A."/>
            <person name="Groeger C."/>
            <person name="Gross F."/>
            <person name="Jelsbak L."/>
            <person name="Jelsbak L."/>
            <person name="Kalinowski J."/>
            <person name="Kegler C."/>
            <person name="Knauber T."/>
            <person name="Konietzny S."/>
            <person name="Kopp M."/>
            <person name="Krause L."/>
            <person name="Krug D."/>
            <person name="Linke B."/>
            <person name="Mahmud T."/>
            <person name="Martinez-Arias R."/>
            <person name="McHardy A.C."/>
            <person name="Merai M."/>
            <person name="Meyer F."/>
            <person name="Mormann S."/>
            <person name="Munoz-Dorado J."/>
            <person name="Perez J."/>
            <person name="Pradella S."/>
            <person name="Rachid S."/>
            <person name="Raddatz G."/>
            <person name="Rosenau F."/>
            <person name="Rueckert C."/>
            <person name="Sasse F."/>
            <person name="Scharfe M."/>
            <person name="Schuster S.C."/>
            <person name="Suen G."/>
            <person name="Treuner-Lange A."/>
            <person name="Velicer G.J."/>
            <person name="Vorholter F.-J."/>
            <person name="Weissman K.J."/>
            <person name="Welch R.D."/>
            <person name="Wenzel S.C."/>
            <person name="Whitworth D.E."/>
            <person name="Wilhelm S."/>
            <person name="Wittmann C."/>
            <person name="Bloecker H."/>
            <person name="Puehler A."/>
            <person name="Mueller R."/>
        </authorList>
    </citation>
    <scope>NUCLEOTIDE SEQUENCE [LARGE SCALE GENOMIC DNA]</scope>
    <source>
        <strain evidence="3">So ce56</strain>
    </source>
</reference>
<gene>
    <name evidence="2" type="ordered locus">sce2634</name>
</gene>
<feature type="domain" description="Transposase IS200-like" evidence="1">
    <location>
        <begin position="44"/>
        <end position="160"/>
    </location>
</feature>
<dbReference type="EMBL" id="AM746676">
    <property type="protein sequence ID" value="CAN92793.1"/>
    <property type="molecule type" value="Genomic_DNA"/>
</dbReference>
<dbReference type="SMART" id="SM01321">
    <property type="entry name" value="Y1_Tnp"/>
    <property type="match status" value="1"/>
</dbReference>
<sequence>MAQVAKRMTAATSPITQILKNQPISSLARRLTYPSGMSQPRAIVPGATYLLTRRVLRRHFLFRPDSAITRLVIYTLAISAHRYGILVHALCVMSTHIHIVVTDTHGELPRFLQRFHRLVALGTKILRAWEGTVWDDRATSVVRLATRDALVEKIAYTLANPVTAGLVRHAHEWPGAKVLVGDIGCGELRAQRPEIYFNPQNPEWPTDVALAITLPPSIGDSNADKFRREITERIELHERQAHATLQRQRLGFLGAARARNISPYKRATSIEPLRDLNPTFAIGRRQADAKNAAIEAVQAFRIAYRHSMNQWRAGVRSVIFPAGTWWMRVFHGVTVNEGEPAAA</sequence>
<dbReference type="KEGG" id="scl:sce2634"/>
<keyword evidence="3" id="KW-1185">Reference proteome</keyword>
<dbReference type="GO" id="GO:0006313">
    <property type="term" value="P:DNA transposition"/>
    <property type="evidence" value="ECO:0007669"/>
    <property type="project" value="InterPro"/>
</dbReference>
<dbReference type="HOGENOM" id="CLU_876165_0_0_7"/>
<organism evidence="2 3">
    <name type="scientific">Sorangium cellulosum (strain So ce56)</name>
    <name type="common">Polyangium cellulosum (strain So ce56)</name>
    <dbReference type="NCBI Taxonomy" id="448385"/>
    <lineage>
        <taxon>Bacteria</taxon>
        <taxon>Pseudomonadati</taxon>
        <taxon>Myxococcota</taxon>
        <taxon>Polyangia</taxon>
        <taxon>Polyangiales</taxon>
        <taxon>Polyangiaceae</taxon>
        <taxon>Sorangium</taxon>
    </lineage>
</organism>
<dbReference type="SUPFAM" id="SSF143422">
    <property type="entry name" value="Transposase IS200-like"/>
    <property type="match status" value="1"/>
</dbReference>
<dbReference type="STRING" id="448385.sce2634"/>
<dbReference type="GO" id="GO:0004803">
    <property type="term" value="F:transposase activity"/>
    <property type="evidence" value="ECO:0007669"/>
    <property type="project" value="InterPro"/>
</dbReference>
<protein>
    <submittedName>
        <fullName evidence="2">Transposase</fullName>
    </submittedName>
</protein>
<evidence type="ECO:0000313" key="3">
    <source>
        <dbReference type="Proteomes" id="UP000002139"/>
    </source>
</evidence>
<dbReference type="eggNOG" id="COG1943">
    <property type="taxonomic scope" value="Bacteria"/>
</dbReference>
<accession>A9G791</accession>
<name>A9G791_SORC5</name>
<dbReference type="GO" id="GO:0003677">
    <property type="term" value="F:DNA binding"/>
    <property type="evidence" value="ECO:0007669"/>
    <property type="project" value="InterPro"/>
</dbReference>
<dbReference type="BioCyc" id="SCEL448385:SCE_RS50735-MONOMER"/>
<dbReference type="PANTHER" id="PTHR34322">
    <property type="entry name" value="TRANSPOSASE, Y1_TNP DOMAIN-CONTAINING"/>
    <property type="match status" value="1"/>
</dbReference>
<dbReference type="PANTHER" id="PTHR34322:SF2">
    <property type="entry name" value="TRANSPOSASE IS200-LIKE DOMAIN-CONTAINING PROTEIN"/>
    <property type="match status" value="1"/>
</dbReference>
<dbReference type="Proteomes" id="UP000002139">
    <property type="component" value="Chromosome"/>
</dbReference>
<evidence type="ECO:0000313" key="2">
    <source>
        <dbReference type="EMBL" id="CAN92793.1"/>
    </source>
</evidence>
<evidence type="ECO:0000259" key="1">
    <source>
        <dbReference type="SMART" id="SM01321"/>
    </source>
</evidence>